<dbReference type="SUPFAM" id="SSF53901">
    <property type="entry name" value="Thiolase-like"/>
    <property type="match status" value="1"/>
</dbReference>
<dbReference type="PATRIC" id="fig|1398.25.peg.680"/>
<accession>A0A150K3S5</accession>
<dbReference type="NCBIfam" id="NF006160">
    <property type="entry name" value="PRK08304.1"/>
    <property type="match status" value="1"/>
</dbReference>
<dbReference type="Proteomes" id="UP000075304">
    <property type="component" value="Unassembled WGS sequence"/>
</dbReference>
<dbReference type="NCBIfam" id="TIGR02845">
    <property type="entry name" value="spore_V_AD"/>
    <property type="match status" value="1"/>
</dbReference>
<dbReference type="EMBL" id="LQYI01000104">
    <property type="protein sequence ID" value="KYC64233.1"/>
    <property type="molecule type" value="Genomic_DNA"/>
</dbReference>
<comment type="caution">
    <text evidence="1">The sequence shown here is derived from an EMBL/GenBank/DDBJ whole genome shotgun (WGS) entry which is preliminary data.</text>
</comment>
<protein>
    <recommendedName>
        <fullName evidence="3">Stage V sporulation protein AD</fullName>
    </recommendedName>
</protein>
<organism evidence="1 2">
    <name type="scientific">Heyndrickxia coagulans</name>
    <name type="common">Weizmannia coagulans</name>
    <dbReference type="NCBI Taxonomy" id="1398"/>
    <lineage>
        <taxon>Bacteria</taxon>
        <taxon>Bacillati</taxon>
        <taxon>Bacillota</taxon>
        <taxon>Bacilli</taxon>
        <taxon>Bacillales</taxon>
        <taxon>Bacillaceae</taxon>
        <taxon>Heyndrickxia</taxon>
    </lineage>
</organism>
<evidence type="ECO:0000313" key="1">
    <source>
        <dbReference type="EMBL" id="KYC64233.1"/>
    </source>
</evidence>
<dbReference type="InterPro" id="IPR016039">
    <property type="entry name" value="Thiolase-like"/>
</dbReference>
<dbReference type="InterPro" id="IPR038369">
    <property type="entry name" value="SpoVAD_sf"/>
</dbReference>
<sequence length="351" mass="37944">MFMIMILNKARWFLMLTGHRTWVFDQKPAIISTGTVGGPFEANGMLALDFDLLHSDLWLGQDSYEKAHKILLEEACQKAIEKAGLQKEQIQFFLGGDLINQLTPTSFAMRTLGVPFLGLFGACSTSMEGLALGAYIVNNKGADYLLTGASSHNAAVEKQFRYPTEYGGQKPPTAQWTVTGAGAALLSSAGDGPRVTSATIGRVIDMGMTDPLNMGGAMAPAAVDTIEAHLKERNVDPSYYDLIVTGDLGQIGHDISLELFHKHGTPIREEQYQDCGLMIYREEQPVLSGASGAGCSATVVYGHLLNRMKKGELKRMLVVATGALLSPLSFQQNETIPCIAHAVSIEYENGP</sequence>
<dbReference type="GO" id="GO:0016746">
    <property type="term" value="F:acyltransferase activity"/>
    <property type="evidence" value="ECO:0007669"/>
    <property type="project" value="InterPro"/>
</dbReference>
<name>A0A150K3S5_HEYCO</name>
<gene>
    <name evidence="1" type="ORF">B4099_3756</name>
</gene>
<dbReference type="InterPro" id="IPR010894">
    <property type="entry name" value="SpoVAD"/>
</dbReference>
<dbReference type="PIRSF" id="PIRSF011570">
    <property type="entry name" value="SpoVAD"/>
    <property type="match status" value="1"/>
</dbReference>
<dbReference type="NCBIfam" id="NF009069">
    <property type="entry name" value="PRK12404.1"/>
    <property type="match status" value="1"/>
</dbReference>
<reference evidence="1 2" key="1">
    <citation type="submission" date="2016-01" db="EMBL/GenBank/DDBJ databases">
        <title>Genome Sequences of Twelve Sporeforming Bacillus Species Isolated from Foods.</title>
        <authorList>
            <person name="Berendsen E.M."/>
            <person name="Wells-Bennik M.H."/>
            <person name="Krawcyk A.O."/>
            <person name="De Jong A."/>
            <person name="Holsappel S."/>
            <person name="Eijlander R.T."/>
            <person name="Kuipers O.P."/>
        </authorList>
    </citation>
    <scope>NUCLEOTIDE SEQUENCE [LARGE SCALE GENOMIC DNA]</scope>
    <source>
        <strain evidence="1 2">B4099</strain>
    </source>
</reference>
<dbReference type="Gene3D" id="3.40.47.40">
    <property type="entry name" value="Stage V sporulation protein AD"/>
    <property type="match status" value="1"/>
</dbReference>
<dbReference type="AlphaFoldDB" id="A0A150K3S5"/>
<evidence type="ECO:0008006" key="3">
    <source>
        <dbReference type="Google" id="ProtNLM"/>
    </source>
</evidence>
<proteinExistence type="predicted"/>
<evidence type="ECO:0000313" key="2">
    <source>
        <dbReference type="Proteomes" id="UP000075304"/>
    </source>
</evidence>
<dbReference type="Pfam" id="PF07451">
    <property type="entry name" value="SpoVAD"/>
    <property type="match status" value="1"/>
</dbReference>